<proteinExistence type="predicted"/>
<feature type="transmembrane region" description="Helical" evidence="1">
    <location>
        <begin position="93"/>
        <end position="115"/>
    </location>
</feature>
<accession>A0A7G9RCW0</accession>
<feature type="transmembrane region" description="Helical" evidence="1">
    <location>
        <begin position="172"/>
        <end position="189"/>
    </location>
</feature>
<protein>
    <submittedName>
        <fullName evidence="2">Uncharacterized protein</fullName>
    </submittedName>
</protein>
<evidence type="ECO:0000313" key="2">
    <source>
        <dbReference type="EMBL" id="QNN53435.1"/>
    </source>
</evidence>
<feature type="transmembrane region" description="Helical" evidence="1">
    <location>
        <begin position="196"/>
        <end position="215"/>
    </location>
</feature>
<dbReference type="KEGG" id="nmes:H9L09_02995"/>
<keyword evidence="1" id="KW-0472">Membrane</keyword>
<dbReference type="Proteomes" id="UP000515947">
    <property type="component" value="Chromosome"/>
</dbReference>
<feature type="transmembrane region" description="Helical" evidence="1">
    <location>
        <begin position="54"/>
        <end position="73"/>
    </location>
</feature>
<dbReference type="AlphaFoldDB" id="A0A7G9RCW0"/>
<feature type="transmembrane region" description="Helical" evidence="1">
    <location>
        <begin position="127"/>
        <end position="152"/>
    </location>
</feature>
<organism evidence="2 3">
    <name type="scientific">Nocardioides mesophilus</name>
    <dbReference type="NCBI Taxonomy" id="433659"/>
    <lineage>
        <taxon>Bacteria</taxon>
        <taxon>Bacillati</taxon>
        <taxon>Actinomycetota</taxon>
        <taxon>Actinomycetes</taxon>
        <taxon>Propionibacteriales</taxon>
        <taxon>Nocardioidaceae</taxon>
        <taxon>Nocardioides</taxon>
    </lineage>
</organism>
<keyword evidence="3" id="KW-1185">Reference proteome</keyword>
<dbReference type="RefSeq" id="WP_187579277.1">
    <property type="nucleotide sequence ID" value="NZ_CP060713.1"/>
</dbReference>
<evidence type="ECO:0000256" key="1">
    <source>
        <dbReference type="SAM" id="Phobius"/>
    </source>
</evidence>
<keyword evidence="1" id="KW-0812">Transmembrane</keyword>
<sequence>MIRSNGSCTGPSSLIFAQGGSVDSGHYSTGKQSMTDSTRTQSLDPQVVSGRATAWWGAAFCVLLLVSAGMVTVPGGDDRVSFVRDFYTDHRTVIVIAQLMGLAAAAVLIAFARGLQRQPWVGRRPWVFVSGSSVAGAAALAAVPPLALCVAADSGGADTVSALATASDLVDVLLFLTIAVLGAVVLLAVEITWLRVFSALVALACAIQAVSLVLGRTPLELVAALGFLALVACMAALSWRRDGHVGSAGS</sequence>
<evidence type="ECO:0000313" key="3">
    <source>
        <dbReference type="Proteomes" id="UP000515947"/>
    </source>
</evidence>
<dbReference type="EMBL" id="CP060713">
    <property type="protein sequence ID" value="QNN53435.1"/>
    <property type="molecule type" value="Genomic_DNA"/>
</dbReference>
<keyword evidence="1" id="KW-1133">Transmembrane helix</keyword>
<reference evidence="2 3" key="1">
    <citation type="submission" date="2020-08" db="EMBL/GenBank/DDBJ databases">
        <title>Genome sequence of Nocardioides mesophilus KACC 16243T.</title>
        <authorList>
            <person name="Hyun D.-W."/>
            <person name="Bae J.-W."/>
        </authorList>
    </citation>
    <scope>NUCLEOTIDE SEQUENCE [LARGE SCALE GENOMIC DNA]</scope>
    <source>
        <strain evidence="2 3">KACC 16243</strain>
    </source>
</reference>
<name>A0A7G9RCW0_9ACTN</name>
<gene>
    <name evidence="2" type="ORF">H9L09_02995</name>
</gene>
<feature type="transmembrane region" description="Helical" evidence="1">
    <location>
        <begin position="221"/>
        <end position="239"/>
    </location>
</feature>